<evidence type="ECO:0000256" key="2">
    <source>
        <dbReference type="SAM" id="Coils"/>
    </source>
</evidence>
<accession>A0A364Y1K0</accession>
<dbReference type="InterPro" id="IPR000792">
    <property type="entry name" value="Tscrpt_reg_LuxR_C"/>
</dbReference>
<protein>
    <recommendedName>
        <fullName evidence="4">HTH luxR-type domain-containing protein</fullName>
    </recommendedName>
</protein>
<comment type="caution">
    <text evidence="5">The sequence shown here is derived from an EMBL/GenBank/DDBJ whole genome shotgun (WGS) entry which is preliminary data.</text>
</comment>
<dbReference type="Gene3D" id="2.130.10.10">
    <property type="entry name" value="YVTN repeat-like/Quinoprotein amine dehydrogenase"/>
    <property type="match status" value="2"/>
</dbReference>
<dbReference type="PANTHER" id="PTHR43547">
    <property type="entry name" value="TWO-COMPONENT HISTIDINE KINASE"/>
    <property type="match status" value="1"/>
</dbReference>
<sequence length="981" mass="111876">MLVALLLSLPSWAQREIRLQQFSIENGLSQNTINTIYQDSRGYMWFGTQNGLNKFDGRNFTVYKNTSGDTTSLSNNDVYAIFEDHEKQLWIGTRSGLSRYNRSRNTFSNYDYPEGRVYAMRPVWCIAPADDDHLWIGASGGLFKFDKGLRKFEHFKINDSIQNANSAKAICRDRAGVLWIGTQIGELMQFNPNTHQFSKVHFPQEGTVNYAIASIVEDSEGMIWIGRDDGSIYRYDITTRSFKEYTFLKKKYPIRTMIEDKEGNLWVGTDKGGAFLLDPNSGRVSSLGQRKENETDVVLSLFNDAKGDMWLGTYHGGVYLFDKMDTTFQQYAPQDKQENASQSNSVLSIFQDDESLWLGSDGGGLLQRRNGTVKRFLQNTTANSIAGNTILCLEAGFDSELYIGTYADGMSVLDRRTGKFKTYNQRNGLSDNSVWVIYNDVDHVWIGTNKGGVNVLDKRTGKIVHFTNVMQDERTISSNTIRAIFKDSRGKFWIGTVSGLNVFNETDSTFTAYYYRDSSNTISNNNVLCIFEDMKKNLWFGTHGGGVNRYDARSNTFTSFQEKDGLAGNIVYAMLEDAQGNLWMSTNKGLSRFDVVNQVFKNFDTRSGLSSAQFNIGAAFKGKEGQMFFGNINGVTSFFPHHIRQNAFIPPVVISDFKLFNKPVLLGDDSPLQETIDVAKEVTLEHSQSVFSLHFAALNFSHADKNSYAYMLEGFDQDWIAAGNNTTATYTNLDPGEYVFKVRGSNNDNVWNEQATTLKVIVKPPLWKTWWARTLFVLMVAAGLYMAYRFKINAIKKQQELLTLLVDQRTAEIEEKNKLILETEKRNAQLVHQKLNDELATKSKELTNYTLLIVQKNKLLDELKKKLKDVVRNPGSSNLRDFRNLVQMINYNFSPEKEWKEFNANFNRIHKGFTDTLKEKFPELTSNDLRLCALYRIDIPTKDIAEAMGISQTSVKMARYRLRKKLNLSPEEDIHDFLKRC</sequence>
<evidence type="ECO:0000313" key="6">
    <source>
        <dbReference type="Proteomes" id="UP000251889"/>
    </source>
</evidence>
<keyword evidence="3" id="KW-0472">Membrane</keyword>
<organism evidence="5 6">
    <name type="scientific">Pseudochryseolinea flava</name>
    <dbReference type="NCBI Taxonomy" id="2059302"/>
    <lineage>
        <taxon>Bacteria</taxon>
        <taxon>Pseudomonadati</taxon>
        <taxon>Bacteroidota</taxon>
        <taxon>Cytophagia</taxon>
        <taxon>Cytophagales</taxon>
        <taxon>Fulvivirgaceae</taxon>
        <taxon>Pseudochryseolinea</taxon>
    </lineage>
</organism>
<name>A0A364Y1K0_9BACT</name>
<dbReference type="PANTHER" id="PTHR43547:SF2">
    <property type="entry name" value="HYBRID SIGNAL TRANSDUCTION HISTIDINE KINASE C"/>
    <property type="match status" value="1"/>
</dbReference>
<evidence type="ECO:0000313" key="5">
    <source>
        <dbReference type="EMBL" id="RAW00608.1"/>
    </source>
</evidence>
<dbReference type="InterPro" id="IPR036388">
    <property type="entry name" value="WH-like_DNA-bd_sf"/>
</dbReference>
<reference evidence="5 6" key="1">
    <citation type="submission" date="2018-06" db="EMBL/GenBank/DDBJ databases">
        <title>Chryseolinea flavus sp. nov., a member of the phylum Bacteroidetes isolated from soil.</title>
        <authorList>
            <person name="Li Y."/>
            <person name="Wang J."/>
        </authorList>
    </citation>
    <scope>NUCLEOTIDE SEQUENCE [LARGE SCALE GENOMIC DNA]</scope>
    <source>
        <strain evidence="5 6">SDU1-6</strain>
    </source>
</reference>
<evidence type="ECO:0000259" key="4">
    <source>
        <dbReference type="PROSITE" id="PS00622"/>
    </source>
</evidence>
<dbReference type="RefSeq" id="WP_112747408.1">
    <property type="nucleotide sequence ID" value="NZ_QMFY01000006.1"/>
</dbReference>
<keyword evidence="2" id="KW-0175">Coiled coil</keyword>
<dbReference type="InterPro" id="IPR011123">
    <property type="entry name" value="Y_Y_Y"/>
</dbReference>
<gene>
    <name evidence="5" type="ORF">DQQ10_13525</name>
</gene>
<keyword evidence="3" id="KW-1133">Transmembrane helix</keyword>
<keyword evidence="6" id="KW-1185">Reference proteome</keyword>
<dbReference type="AlphaFoldDB" id="A0A364Y1K0"/>
<dbReference type="InterPro" id="IPR016032">
    <property type="entry name" value="Sig_transdc_resp-reg_C-effctor"/>
</dbReference>
<evidence type="ECO:0000256" key="3">
    <source>
        <dbReference type="SAM" id="Phobius"/>
    </source>
</evidence>
<dbReference type="FunFam" id="2.60.40.10:FF:000791">
    <property type="entry name" value="Two-component system sensor histidine kinase/response regulator"/>
    <property type="match status" value="1"/>
</dbReference>
<keyword evidence="3" id="KW-0812">Transmembrane</keyword>
<keyword evidence="1" id="KW-0597">Phosphoprotein</keyword>
<dbReference type="Proteomes" id="UP000251889">
    <property type="component" value="Unassembled WGS sequence"/>
</dbReference>
<feature type="coiled-coil region" evidence="2">
    <location>
        <begin position="813"/>
        <end position="873"/>
    </location>
</feature>
<dbReference type="GO" id="GO:0003677">
    <property type="term" value="F:DNA binding"/>
    <property type="evidence" value="ECO:0007669"/>
    <property type="project" value="InterPro"/>
</dbReference>
<dbReference type="GO" id="GO:0006355">
    <property type="term" value="P:regulation of DNA-templated transcription"/>
    <property type="evidence" value="ECO:0007669"/>
    <property type="project" value="InterPro"/>
</dbReference>
<dbReference type="Pfam" id="PF07494">
    <property type="entry name" value="Reg_prop"/>
    <property type="match status" value="7"/>
</dbReference>
<dbReference type="OrthoDB" id="9806995at2"/>
<dbReference type="PROSITE" id="PS00622">
    <property type="entry name" value="HTH_LUXR_1"/>
    <property type="match status" value="1"/>
</dbReference>
<dbReference type="Gene3D" id="2.60.40.10">
    <property type="entry name" value="Immunoglobulins"/>
    <property type="match status" value="1"/>
</dbReference>
<dbReference type="InterPro" id="IPR013783">
    <property type="entry name" value="Ig-like_fold"/>
</dbReference>
<dbReference type="Gene3D" id="1.10.10.10">
    <property type="entry name" value="Winged helix-like DNA-binding domain superfamily/Winged helix DNA-binding domain"/>
    <property type="match status" value="1"/>
</dbReference>
<feature type="transmembrane region" description="Helical" evidence="3">
    <location>
        <begin position="770"/>
        <end position="788"/>
    </location>
</feature>
<evidence type="ECO:0000256" key="1">
    <source>
        <dbReference type="ARBA" id="ARBA00022553"/>
    </source>
</evidence>
<dbReference type="InterPro" id="IPR015943">
    <property type="entry name" value="WD40/YVTN_repeat-like_dom_sf"/>
</dbReference>
<dbReference type="InterPro" id="IPR011110">
    <property type="entry name" value="Reg_prop"/>
</dbReference>
<dbReference type="GO" id="GO:0000155">
    <property type="term" value="F:phosphorelay sensor kinase activity"/>
    <property type="evidence" value="ECO:0007669"/>
    <property type="project" value="TreeGrafter"/>
</dbReference>
<dbReference type="SUPFAM" id="SSF46894">
    <property type="entry name" value="C-terminal effector domain of the bipartite response regulators"/>
    <property type="match status" value="1"/>
</dbReference>
<feature type="domain" description="HTH luxR-type" evidence="4">
    <location>
        <begin position="938"/>
        <end position="965"/>
    </location>
</feature>
<dbReference type="EMBL" id="QMFY01000006">
    <property type="protein sequence ID" value="RAW00608.1"/>
    <property type="molecule type" value="Genomic_DNA"/>
</dbReference>
<dbReference type="SUPFAM" id="SSF63829">
    <property type="entry name" value="Calcium-dependent phosphotriesterase"/>
    <property type="match status" value="2"/>
</dbReference>
<dbReference type="Pfam" id="PF07495">
    <property type="entry name" value="Y_Y_Y"/>
    <property type="match status" value="1"/>
</dbReference>
<dbReference type="CDD" id="cd00146">
    <property type="entry name" value="PKD"/>
    <property type="match status" value="1"/>
</dbReference>
<proteinExistence type="predicted"/>